<dbReference type="PANTHER" id="PTHR47114">
    <property type="match status" value="1"/>
</dbReference>
<evidence type="ECO:0000256" key="2">
    <source>
        <dbReference type="ARBA" id="ARBA00022737"/>
    </source>
</evidence>
<evidence type="ECO:0000313" key="3">
    <source>
        <dbReference type="EMBL" id="KAK2140526.1"/>
    </source>
</evidence>
<name>A0AAD9ITX7_9ANNE</name>
<dbReference type="SMART" id="SM00369">
    <property type="entry name" value="LRR_TYP"/>
    <property type="match status" value="5"/>
</dbReference>
<dbReference type="Gene3D" id="3.80.10.10">
    <property type="entry name" value="Ribonuclease Inhibitor"/>
    <property type="match status" value="3"/>
</dbReference>
<comment type="caution">
    <text evidence="3">The sequence shown here is derived from an EMBL/GenBank/DDBJ whole genome shotgun (WGS) entry which is preliminary data.</text>
</comment>
<protein>
    <submittedName>
        <fullName evidence="3">Uncharacterized protein</fullName>
    </submittedName>
</protein>
<keyword evidence="4" id="KW-1185">Reference proteome</keyword>
<dbReference type="InterPro" id="IPR003591">
    <property type="entry name" value="Leu-rich_rpt_typical-subtyp"/>
</dbReference>
<keyword evidence="2" id="KW-0677">Repeat</keyword>
<dbReference type="InterPro" id="IPR001611">
    <property type="entry name" value="Leu-rich_rpt"/>
</dbReference>
<organism evidence="3 4">
    <name type="scientific">Paralvinella palmiformis</name>
    <dbReference type="NCBI Taxonomy" id="53620"/>
    <lineage>
        <taxon>Eukaryota</taxon>
        <taxon>Metazoa</taxon>
        <taxon>Spiralia</taxon>
        <taxon>Lophotrochozoa</taxon>
        <taxon>Annelida</taxon>
        <taxon>Polychaeta</taxon>
        <taxon>Sedentaria</taxon>
        <taxon>Canalipalpata</taxon>
        <taxon>Terebellida</taxon>
        <taxon>Terebelliformia</taxon>
        <taxon>Alvinellidae</taxon>
        <taxon>Paralvinella</taxon>
    </lineage>
</organism>
<sequence>MQNNLIAKVNNIPIMTKLELLRLDYNPLLEFPDLRNVSSSLRELSIVGASFSRIGALQNLPAIKILKLGGIFLMEFPDLIAVNSSLEELFIIRSRIQSVDYIPLMQKLKKLVLTNNRIKTLPGLNNLSATLLQLDLSHNKIKEVDINPKMAKLQQVNLNMNLLAKFPDLSNAGETLRILKLQNNEITSVPDMLVASLQSLIYLDLRENPLFSLPNLCYMKNTIELFLSEHNLICNWRLAYLKTLETFGTIVYGEKQPHCSQPTYLQHKQWANISVEELLNATGEFETVTNVNQLRFGRIKLTSWNCPFGVRDENYDLSPVRCAALCGDQWNCLMYSASQGGCVLSSHEPGSWKIFNRFTKWYSQN</sequence>
<proteinExistence type="predicted"/>
<dbReference type="PROSITE" id="PS51450">
    <property type="entry name" value="LRR"/>
    <property type="match status" value="4"/>
</dbReference>
<gene>
    <name evidence="3" type="ORF">LSH36_1325g00004</name>
</gene>
<dbReference type="InterPro" id="IPR051071">
    <property type="entry name" value="LRR-bact_E3_ubiq_ligases"/>
</dbReference>
<dbReference type="EMBL" id="JAODUP010001325">
    <property type="protein sequence ID" value="KAK2140526.1"/>
    <property type="molecule type" value="Genomic_DNA"/>
</dbReference>
<dbReference type="AlphaFoldDB" id="A0AAD9ITX7"/>
<keyword evidence="1" id="KW-0433">Leucine-rich repeat</keyword>
<dbReference type="SMART" id="SM00364">
    <property type="entry name" value="LRR_BAC"/>
    <property type="match status" value="5"/>
</dbReference>
<dbReference type="PANTHER" id="PTHR47114:SF2">
    <property type="entry name" value="OLIGODENDROCYTE-MYELIN GLYCOPROTEIN"/>
    <property type="match status" value="1"/>
</dbReference>
<dbReference type="GO" id="GO:0031102">
    <property type="term" value="P:neuron projection regeneration"/>
    <property type="evidence" value="ECO:0007669"/>
    <property type="project" value="TreeGrafter"/>
</dbReference>
<dbReference type="SUPFAM" id="SSF52058">
    <property type="entry name" value="L domain-like"/>
    <property type="match status" value="1"/>
</dbReference>
<dbReference type="InterPro" id="IPR032675">
    <property type="entry name" value="LRR_dom_sf"/>
</dbReference>
<accession>A0AAD9ITX7</accession>
<evidence type="ECO:0000313" key="4">
    <source>
        <dbReference type="Proteomes" id="UP001208570"/>
    </source>
</evidence>
<evidence type="ECO:0000256" key="1">
    <source>
        <dbReference type="ARBA" id="ARBA00022614"/>
    </source>
</evidence>
<dbReference type="Proteomes" id="UP001208570">
    <property type="component" value="Unassembled WGS sequence"/>
</dbReference>
<reference evidence="3" key="1">
    <citation type="journal article" date="2023" name="Mol. Biol. Evol.">
        <title>Third-Generation Sequencing Reveals the Adaptive Role of the Epigenome in Three Deep-Sea Polychaetes.</title>
        <authorList>
            <person name="Perez M."/>
            <person name="Aroh O."/>
            <person name="Sun Y."/>
            <person name="Lan Y."/>
            <person name="Juniper S.K."/>
            <person name="Young C.R."/>
            <person name="Angers B."/>
            <person name="Qian P.Y."/>
        </authorList>
    </citation>
    <scope>NUCLEOTIDE SEQUENCE</scope>
    <source>
        <strain evidence="3">P08H-3</strain>
    </source>
</reference>